<dbReference type="InterPro" id="IPR036388">
    <property type="entry name" value="WH-like_DNA-bd_sf"/>
</dbReference>
<evidence type="ECO:0000313" key="7">
    <source>
        <dbReference type="EMBL" id="VAX39471.1"/>
    </source>
</evidence>
<dbReference type="EMBL" id="UOGL01000333">
    <property type="protein sequence ID" value="VAX39471.1"/>
    <property type="molecule type" value="Genomic_DNA"/>
</dbReference>
<comment type="similarity">
    <text evidence="1">Belongs to the sigma-70 factor family. ECF subfamily.</text>
</comment>
<dbReference type="InterPro" id="IPR013324">
    <property type="entry name" value="RNA_pol_sigma_r3/r4-like"/>
</dbReference>
<dbReference type="PANTHER" id="PTHR43133">
    <property type="entry name" value="RNA POLYMERASE ECF-TYPE SIGMA FACTO"/>
    <property type="match status" value="1"/>
</dbReference>
<gene>
    <name evidence="7" type="ORF">MNBD_PLANCTO02-3119</name>
</gene>
<organism evidence="7">
    <name type="scientific">hydrothermal vent metagenome</name>
    <dbReference type="NCBI Taxonomy" id="652676"/>
    <lineage>
        <taxon>unclassified sequences</taxon>
        <taxon>metagenomes</taxon>
        <taxon>ecological metagenomes</taxon>
    </lineage>
</organism>
<accession>A0A3B1DKN5</accession>
<evidence type="ECO:0000256" key="4">
    <source>
        <dbReference type="ARBA" id="ARBA00023163"/>
    </source>
</evidence>
<dbReference type="Gene3D" id="1.10.10.10">
    <property type="entry name" value="Winged helix-like DNA-binding domain superfamily/Winged helix DNA-binding domain"/>
    <property type="match status" value="1"/>
</dbReference>
<evidence type="ECO:0008006" key="8">
    <source>
        <dbReference type="Google" id="ProtNLM"/>
    </source>
</evidence>
<proteinExistence type="inferred from homology"/>
<dbReference type="InterPro" id="IPR007627">
    <property type="entry name" value="RNA_pol_sigma70_r2"/>
</dbReference>
<evidence type="ECO:0000256" key="2">
    <source>
        <dbReference type="ARBA" id="ARBA00023015"/>
    </source>
</evidence>
<dbReference type="InterPro" id="IPR014284">
    <property type="entry name" value="RNA_pol_sigma-70_dom"/>
</dbReference>
<dbReference type="NCBIfam" id="TIGR02989">
    <property type="entry name" value="Sig-70_gvs1"/>
    <property type="match status" value="1"/>
</dbReference>
<dbReference type="GO" id="GO:0016987">
    <property type="term" value="F:sigma factor activity"/>
    <property type="evidence" value="ECO:0007669"/>
    <property type="project" value="UniProtKB-KW"/>
</dbReference>
<dbReference type="PANTHER" id="PTHR43133:SF51">
    <property type="entry name" value="RNA POLYMERASE SIGMA FACTOR"/>
    <property type="match status" value="1"/>
</dbReference>
<sequence>MSMQSDTNECLRQLERHQESLYAYIVSLVGNADDARDLLQEASVFVIQQADEYQAGTNFLAWSCRIAYYKVRTYWRDKKRGRLLFDDSLLDSMSKKSLKHVQLQFDRQEALDVCLEKLPSDKQKILRQRYYDSMSVSEISSHRGKSYESIVAMLYRLRLALMDCIEKAIASGVQR</sequence>
<keyword evidence="2" id="KW-0805">Transcription regulation</keyword>
<dbReference type="SUPFAM" id="SSF88659">
    <property type="entry name" value="Sigma3 and sigma4 domains of RNA polymerase sigma factors"/>
    <property type="match status" value="1"/>
</dbReference>
<dbReference type="GO" id="GO:0006352">
    <property type="term" value="P:DNA-templated transcription initiation"/>
    <property type="evidence" value="ECO:0007669"/>
    <property type="project" value="InterPro"/>
</dbReference>
<reference evidence="7" key="1">
    <citation type="submission" date="2018-06" db="EMBL/GenBank/DDBJ databases">
        <authorList>
            <person name="Zhirakovskaya E."/>
        </authorList>
    </citation>
    <scope>NUCLEOTIDE SEQUENCE</scope>
</reference>
<dbReference type="GO" id="GO:0003677">
    <property type="term" value="F:DNA binding"/>
    <property type="evidence" value="ECO:0007669"/>
    <property type="project" value="InterPro"/>
</dbReference>
<evidence type="ECO:0000256" key="3">
    <source>
        <dbReference type="ARBA" id="ARBA00023082"/>
    </source>
</evidence>
<dbReference type="AlphaFoldDB" id="A0A3B1DKN5"/>
<dbReference type="Pfam" id="PF08281">
    <property type="entry name" value="Sigma70_r4_2"/>
    <property type="match status" value="1"/>
</dbReference>
<evidence type="ECO:0000259" key="6">
    <source>
        <dbReference type="Pfam" id="PF08281"/>
    </source>
</evidence>
<dbReference type="InterPro" id="IPR014331">
    <property type="entry name" value="RNA_pol_sigma70_ECF_RHOBA"/>
</dbReference>
<protein>
    <recommendedName>
        <fullName evidence="8">RNA polymerase sigma-70 region 2 domain-containing protein</fullName>
    </recommendedName>
</protein>
<dbReference type="Pfam" id="PF04542">
    <property type="entry name" value="Sigma70_r2"/>
    <property type="match status" value="1"/>
</dbReference>
<dbReference type="InterPro" id="IPR039425">
    <property type="entry name" value="RNA_pol_sigma-70-like"/>
</dbReference>
<feature type="domain" description="RNA polymerase sigma-70 region 2" evidence="5">
    <location>
        <begin position="15"/>
        <end position="80"/>
    </location>
</feature>
<evidence type="ECO:0000256" key="1">
    <source>
        <dbReference type="ARBA" id="ARBA00010641"/>
    </source>
</evidence>
<feature type="domain" description="RNA polymerase sigma factor 70 region 4 type 2" evidence="6">
    <location>
        <begin position="109"/>
        <end position="161"/>
    </location>
</feature>
<dbReference type="InterPro" id="IPR013249">
    <property type="entry name" value="RNA_pol_sigma70_r4_t2"/>
</dbReference>
<keyword evidence="3" id="KW-0731">Sigma factor</keyword>
<keyword evidence="4" id="KW-0804">Transcription</keyword>
<evidence type="ECO:0000259" key="5">
    <source>
        <dbReference type="Pfam" id="PF04542"/>
    </source>
</evidence>
<name>A0A3B1DKN5_9ZZZZ</name>
<dbReference type="InterPro" id="IPR013325">
    <property type="entry name" value="RNA_pol_sigma_r2"/>
</dbReference>
<dbReference type="Gene3D" id="1.10.1740.10">
    <property type="match status" value="1"/>
</dbReference>
<dbReference type="SUPFAM" id="SSF88946">
    <property type="entry name" value="Sigma2 domain of RNA polymerase sigma factors"/>
    <property type="match status" value="1"/>
</dbReference>
<dbReference type="NCBIfam" id="TIGR02937">
    <property type="entry name" value="sigma70-ECF"/>
    <property type="match status" value="1"/>
</dbReference>